<dbReference type="PROSITE" id="PS51257">
    <property type="entry name" value="PROKAR_LIPOPROTEIN"/>
    <property type="match status" value="1"/>
</dbReference>
<gene>
    <name evidence="14" type="ORF">G5B17_02575</name>
</gene>
<proteinExistence type="inferred from homology"/>
<dbReference type="EMBL" id="JAAITS010000005">
    <property type="protein sequence ID" value="NSG84345.1"/>
    <property type="molecule type" value="Genomic_DNA"/>
</dbReference>
<evidence type="ECO:0000259" key="13">
    <source>
        <dbReference type="Pfam" id="PF18075"/>
    </source>
</evidence>
<protein>
    <recommendedName>
        <fullName evidence="3 10">Cell division protein FtsX</fullName>
    </recommendedName>
</protein>
<feature type="domain" description="ABC3 transporter permease C-terminal" evidence="12">
    <location>
        <begin position="178"/>
        <end position="298"/>
    </location>
</feature>
<dbReference type="PANTHER" id="PTHR47755:SF1">
    <property type="entry name" value="CELL DIVISION PROTEIN FTSX"/>
    <property type="match status" value="1"/>
</dbReference>
<evidence type="ECO:0000256" key="9">
    <source>
        <dbReference type="ARBA" id="ARBA00023306"/>
    </source>
</evidence>
<feature type="transmembrane region" description="Helical" evidence="11">
    <location>
        <begin position="171"/>
        <end position="201"/>
    </location>
</feature>
<evidence type="ECO:0000256" key="7">
    <source>
        <dbReference type="ARBA" id="ARBA00022989"/>
    </source>
</evidence>
<dbReference type="InterPro" id="IPR040690">
    <property type="entry name" value="FtsX_ECD"/>
</dbReference>
<evidence type="ECO:0000313" key="15">
    <source>
        <dbReference type="Proteomes" id="UP001644719"/>
    </source>
</evidence>
<dbReference type="InterPro" id="IPR004513">
    <property type="entry name" value="FtsX"/>
</dbReference>
<comment type="caution">
    <text evidence="14">The sequence shown here is derived from an EMBL/GenBank/DDBJ whole genome shotgun (WGS) entry which is preliminary data.</text>
</comment>
<keyword evidence="4 10" id="KW-1003">Cell membrane</keyword>
<evidence type="ECO:0000313" key="14">
    <source>
        <dbReference type="EMBL" id="NSG84345.1"/>
    </source>
</evidence>
<keyword evidence="9 10" id="KW-0131">Cell cycle</keyword>
<evidence type="ECO:0000256" key="3">
    <source>
        <dbReference type="ARBA" id="ARBA00021907"/>
    </source>
</evidence>
<dbReference type="RefSeq" id="WP_148463242.1">
    <property type="nucleotide sequence ID" value="NZ_JAAINN010000033.1"/>
</dbReference>
<comment type="subcellular location">
    <subcellularLocation>
        <location evidence="1">Cell membrane</location>
        <topology evidence="1">Multi-pass membrane protein</topology>
    </subcellularLocation>
</comment>
<organism evidence="14 15">
    <name type="scientific">Blautia faecis</name>
    <dbReference type="NCBI Taxonomy" id="871665"/>
    <lineage>
        <taxon>Bacteria</taxon>
        <taxon>Bacillati</taxon>
        <taxon>Bacillota</taxon>
        <taxon>Clostridia</taxon>
        <taxon>Lachnospirales</taxon>
        <taxon>Lachnospiraceae</taxon>
        <taxon>Blautia</taxon>
    </lineage>
</organism>
<dbReference type="GeneID" id="69513234"/>
<dbReference type="Pfam" id="PF18075">
    <property type="entry name" value="FtsX_ECD"/>
    <property type="match status" value="1"/>
</dbReference>
<sequence length="302" mass="33608">MRPSTIWYTLKQGIKNIKRNFMFSIASIITMAACIFLFGIFFSIVNNVNTLAHKVEEDVPITVLFNEGTTQEQMDAVGELIRQRPEVSKIEFESGDEAWEKMKQEYFGDDSEAADGFKDDNPLANSSNYRVYMNNIEKQSELVAYIKTLDNVREVNQSEQAAKTLGSINRIVSYVSVAVIVILLLIAIFLISNTISVGITVRKDEIGIMKYIGATDSFVRAPFLLEGMILGLIGAGIPLIILYFCYNNVVTYVYTKFSVLLGVVDFIPVGQIYQTLVPVALALGIGIGLVGSFITTRKHLKV</sequence>
<dbReference type="PIRSF" id="PIRSF003097">
    <property type="entry name" value="FtsX"/>
    <property type="match status" value="1"/>
</dbReference>
<dbReference type="InterPro" id="IPR003838">
    <property type="entry name" value="ABC3_permease_C"/>
</dbReference>
<keyword evidence="5 10" id="KW-0132">Cell division</keyword>
<evidence type="ECO:0000256" key="2">
    <source>
        <dbReference type="ARBA" id="ARBA00007379"/>
    </source>
</evidence>
<evidence type="ECO:0000256" key="4">
    <source>
        <dbReference type="ARBA" id="ARBA00022475"/>
    </source>
</evidence>
<dbReference type="PANTHER" id="PTHR47755">
    <property type="entry name" value="CELL DIVISION PROTEIN FTSX"/>
    <property type="match status" value="1"/>
</dbReference>
<dbReference type="InterPro" id="IPR058204">
    <property type="entry name" value="FtsX_firmicutes-type"/>
</dbReference>
<reference evidence="14 15" key="1">
    <citation type="journal article" date="2020" name="Cell Host Microbe">
        <title>Functional and Genomic Variation between Human-Derived Isolates of Lachnospiraceae Reveals Inter- and Intra-Species Diversity.</title>
        <authorList>
            <person name="Sorbara M.T."/>
            <person name="Littmann E.R."/>
            <person name="Fontana E."/>
            <person name="Moody T.U."/>
            <person name="Kohout C.E."/>
            <person name="Gjonbalaj M."/>
            <person name="Eaton V."/>
            <person name="Seok R."/>
            <person name="Leiner I.M."/>
            <person name="Pamer E.G."/>
        </authorList>
    </citation>
    <scope>NUCLEOTIDE SEQUENCE [LARGE SCALE GENOMIC DNA]</scope>
    <source>
        <strain evidence="14 15">MSK.17.74</strain>
    </source>
</reference>
<feature type="transmembrane region" description="Helical" evidence="11">
    <location>
        <begin position="272"/>
        <end position="294"/>
    </location>
</feature>
<keyword evidence="15" id="KW-1185">Reference proteome</keyword>
<evidence type="ECO:0000259" key="12">
    <source>
        <dbReference type="Pfam" id="PF02687"/>
    </source>
</evidence>
<dbReference type="Gene3D" id="3.30.70.3040">
    <property type="match status" value="1"/>
</dbReference>
<feature type="domain" description="FtsX extracellular" evidence="13">
    <location>
        <begin position="59"/>
        <end position="155"/>
    </location>
</feature>
<feature type="transmembrane region" description="Helical" evidence="11">
    <location>
        <begin position="21"/>
        <end position="45"/>
    </location>
</feature>
<dbReference type="Pfam" id="PF02687">
    <property type="entry name" value="FtsX"/>
    <property type="match status" value="1"/>
</dbReference>
<evidence type="ECO:0000256" key="10">
    <source>
        <dbReference type="PIRNR" id="PIRNR003097"/>
    </source>
</evidence>
<evidence type="ECO:0000256" key="1">
    <source>
        <dbReference type="ARBA" id="ARBA00004651"/>
    </source>
</evidence>
<evidence type="ECO:0000256" key="6">
    <source>
        <dbReference type="ARBA" id="ARBA00022692"/>
    </source>
</evidence>
<dbReference type="Proteomes" id="UP001644719">
    <property type="component" value="Unassembled WGS sequence"/>
</dbReference>
<evidence type="ECO:0000256" key="8">
    <source>
        <dbReference type="ARBA" id="ARBA00023136"/>
    </source>
</evidence>
<name>A0ABX2H502_9FIRM</name>
<comment type="similarity">
    <text evidence="2 10">Belongs to the ABC-4 integral membrane protein family. FtsX subfamily.</text>
</comment>
<keyword evidence="8 10" id="KW-0472">Membrane</keyword>
<evidence type="ECO:0000256" key="11">
    <source>
        <dbReference type="SAM" id="Phobius"/>
    </source>
</evidence>
<comment type="function">
    <text evidence="10">Part of the ABC transporter FtsEX involved in asymmetric cellular division facilitating the initiation of sporulation.</text>
</comment>
<keyword evidence="6 11" id="KW-0812">Transmembrane</keyword>
<accession>A0ABX2H502</accession>
<dbReference type="NCBIfam" id="NF038347">
    <property type="entry name" value="FtsX_Gpos"/>
    <property type="match status" value="1"/>
</dbReference>
<keyword evidence="7 11" id="KW-1133">Transmembrane helix</keyword>
<evidence type="ECO:0000256" key="5">
    <source>
        <dbReference type="ARBA" id="ARBA00022618"/>
    </source>
</evidence>
<feature type="transmembrane region" description="Helical" evidence="11">
    <location>
        <begin position="222"/>
        <end position="244"/>
    </location>
</feature>